<dbReference type="KEGG" id="lbc:LACBIDRAFT_335833"/>
<feature type="compositionally biased region" description="Low complexity" evidence="1">
    <location>
        <begin position="267"/>
        <end position="280"/>
    </location>
</feature>
<dbReference type="OrthoDB" id="3269842at2759"/>
<evidence type="ECO:0000313" key="3">
    <source>
        <dbReference type="Proteomes" id="UP000001194"/>
    </source>
</evidence>
<evidence type="ECO:0000256" key="1">
    <source>
        <dbReference type="SAM" id="MobiDB-lite"/>
    </source>
</evidence>
<feature type="region of interest" description="Disordered" evidence="1">
    <location>
        <begin position="1"/>
        <end position="48"/>
    </location>
</feature>
<evidence type="ECO:0000313" key="2">
    <source>
        <dbReference type="EMBL" id="EDQ98580.1"/>
    </source>
</evidence>
<accession>B0E3K2</accession>
<reference evidence="2 3" key="1">
    <citation type="journal article" date="2008" name="Nature">
        <title>The genome of Laccaria bicolor provides insights into mycorrhizal symbiosis.</title>
        <authorList>
            <person name="Martin F."/>
            <person name="Aerts A."/>
            <person name="Ahren D."/>
            <person name="Brun A."/>
            <person name="Danchin E.G.J."/>
            <person name="Duchaussoy F."/>
            <person name="Gibon J."/>
            <person name="Kohler A."/>
            <person name="Lindquist E."/>
            <person name="Pereda V."/>
            <person name="Salamov A."/>
            <person name="Shapiro H.J."/>
            <person name="Wuyts J."/>
            <person name="Blaudez D."/>
            <person name="Buee M."/>
            <person name="Brokstein P."/>
            <person name="Canbaeck B."/>
            <person name="Cohen D."/>
            <person name="Courty P.E."/>
            <person name="Coutinho P.M."/>
            <person name="Delaruelle C."/>
            <person name="Detter J.C."/>
            <person name="Deveau A."/>
            <person name="DiFazio S."/>
            <person name="Duplessis S."/>
            <person name="Fraissinet-Tachet L."/>
            <person name="Lucic E."/>
            <person name="Frey-Klett P."/>
            <person name="Fourrey C."/>
            <person name="Feussner I."/>
            <person name="Gay G."/>
            <person name="Grimwood J."/>
            <person name="Hoegger P.J."/>
            <person name="Jain P."/>
            <person name="Kilaru S."/>
            <person name="Labbe J."/>
            <person name="Lin Y.C."/>
            <person name="Legue V."/>
            <person name="Le Tacon F."/>
            <person name="Marmeisse R."/>
            <person name="Melayah D."/>
            <person name="Montanini B."/>
            <person name="Muratet M."/>
            <person name="Nehls U."/>
            <person name="Niculita-Hirzel H."/>
            <person name="Oudot-Le Secq M.P."/>
            <person name="Peter M."/>
            <person name="Quesneville H."/>
            <person name="Rajashekar B."/>
            <person name="Reich M."/>
            <person name="Rouhier N."/>
            <person name="Schmutz J."/>
            <person name="Yin T."/>
            <person name="Chalot M."/>
            <person name="Henrissat B."/>
            <person name="Kuees U."/>
            <person name="Lucas S."/>
            <person name="Van de Peer Y."/>
            <person name="Podila G.K."/>
            <person name="Polle A."/>
            <person name="Pukkila P.J."/>
            <person name="Richardson P.M."/>
            <person name="Rouze P."/>
            <person name="Sanders I.R."/>
            <person name="Stajich J.E."/>
            <person name="Tunlid A."/>
            <person name="Tuskan G."/>
            <person name="Grigoriev I.V."/>
        </authorList>
    </citation>
    <scope>NUCLEOTIDE SEQUENCE [LARGE SCALE GENOMIC DNA]</scope>
    <source>
        <strain evidence="3">S238N-H82 / ATCC MYA-4686</strain>
    </source>
</reference>
<dbReference type="HOGENOM" id="CLU_844861_0_0_1"/>
<feature type="compositionally biased region" description="Low complexity" evidence="1">
    <location>
        <begin position="13"/>
        <end position="24"/>
    </location>
</feature>
<sequence length="329" mass="36051">MNHVPFASPPSPTSSRSSLSTTPPNLASSPMRTTDTLSSPPSPKRFDKLDKWTMGHVRALEDRMNEVERWISISTQHAYLPSQEDFEEERVGHEVTLPHGRLFFCARHALPCNSPPSSISSAMKAFVYGHFGVTPPFILRTGYTTRCFVLHHLSFLTGFRYGSAAVPACSTQVRSCLCFYQPNGQPNTHTCKRTNSTARIITPEIGCWEKIDECTPRSYSRVIGGSFSVSPVGDDDDDKKEEESAGEFREGEETIGKSSGIKLKNANGSLSSTTSNSISPGGPGGGDYKFTATTSPSPSTRRIRAQNFITDSYHGDHCTTKAEVEVPLF</sequence>
<feature type="region of interest" description="Disordered" evidence="1">
    <location>
        <begin position="226"/>
        <end position="300"/>
    </location>
</feature>
<dbReference type="EMBL" id="DS547237">
    <property type="protein sequence ID" value="EDQ98580.1"/>
    <property type="molecule type" value="Genomic_DNA"/>
</dbReference>
<dbReference type="AlphaFoldDB" id="B0E3K2"/>
<keyword evidence="3" id="KW-1185">Reference proteome</keyword>
<dbReference type="InParanoid" id="B0E3K2"/>
<proteinExistence type="predicted"/>
<dbReference type="GeneID" id="6086424"/>
<dbReference type="RefSeq" id="XP_001890769.1">
    <property type="nucleotide sequence ID" value="XM_001890734.1"/>
</dbReference>
<gene>
    <name evidence="2" type="ORF">LACBIDRAFT_335833</name>
</gene>
<dbReference type="Proteomes" id="UP000001194">
    <property type="component" value="Unassembled WGS sequence"/>
</dbReference>
<organism evidence="3">
    <name type="scientific">Laccaria bicolor (strain S238N-H82 / ATCC MYA-4686)</name>
    <name type="common">Bicoloured deceiver</name>
    <name type="synonym">Laccaria laccata var. bicolor</name>
    <dbReference type="NCBI Taxonomy" id="486041"/>
    <lineage>
        <taxon>Eukaryota</taxon>
        <taxon>Fungi</taxon>
        <taxon>Dikarya</taxon>
        <taxon>Basidiomycota</taxon>
        <taxon>Agaricomycotina</taxon>
        <taxon>Agaricomycetes</taxon>
        <taxon>Agaricomycetidae</taxon>
        <taxon>Agaricales</taxon>
        <taxon>Agaricineae</taxon>
        <taxon>Hydnangiaceae</taxon>
        <taxon>Laccaria</taxon>
    </lineage>
</organism>
<name>B0E3K2_LACBS</name>
<protein>
    <submittedName>
        <fullName evidence="2">Predicted protein</fullName>
    </submittedName>
</protein>
<feature type="compositionally biased region" description="Polar residues" evidence="1">
    <location>
        <begin position="25"/>
        <end position="39"/>
    </location>
</feature>
<feature type="compositionally biased region" description="Basic and acidic residues" evidence="1">
    <location>
        <begin position="241"/>
        <end position="255"/>
    </location>
</feature>